<protein>
    <recommendedName>
        <fullName evidence="1">NAD(P)-binding domain-containing protein</fullName>
    </recommendedName>
</protein>
<dbReference type="InterPro" id="IPR036291">
    <property type="entry name" value="NAD(P)-bd_dom_sf"/>
</dbReference>
<dbReference type="KEGG" id="tvo:TVG0351553"/>
<dbReference type="SUPFAM" id="SSF51735">
    <property type="entry name" value="NAD(P)-binding Rossmann-fold domains"/>
    <property type="match status" value="1"/>
</dbReference>
<dbReference type="GeneID" id="1440873"/>
<feature type="domain" description="NAD(P)-binding" evidence="1">
    <location>
        <begin position="7"/>
        <end position="101"/>
    </location>
</feature>
<dbReference type="InterPro" id="IPR051207">
    <property type="entry name" value="ComplexI_NDUFA9_subunit"/>
</dbReference>
<dbReference type="Gene3D" id="3.40.50.720">
    <property type="entry name" value="NAD(P)-binding Rossmann-like Domain"/>
    <property type="match status" value="1"/>
</dbReference>
<evidence type="ECO:0000313" key="2">
    <source>
        <dbReference type="EMBL" id="BAB59503.1"/>
    </source>
</evidence>
<accession>Q97BU4</accession>
<reference evidence="2 3" key="1">
    <citation type="journal article" date="1999" name="Proc. Jpn. Acad.">
        <title>Determination of the complete genomic DNA sequence of Thermoplasma volvanium GSS1.</title>
        <authorList>
            <person name="Kawashima T."/>
            <person name="Yamamoto Y."/>
            <person name="Aramaki H."/>
            <person name="Nunoshiba T."/>
            <person name="Kawamoto T."/>
            <person name="Watanabe K."/>
            <person name="Yamazaki M."/>
            <person name="Kanehori K."/>
            <person name="Amano N."/>
            <person name="Ohya Y."/>
            <person name="Makino K."/>
            <person name="Suzuki M."/>
        </authorList>
    </citation>
    <scope>NUCLEOTIDE SEQUENCE [LARGE SCALE GENOMIC DNA]</scope>
    <source>
        <strain evidence="3">ATCC 51530 / DSM 4299 / JCM 9571 / NBRC 15438 / GSS1</strain>
    </source>
</reference>
<dbReference type="GO" id="GO:0044877">
    <property type="term" value="F:protein-containing complex binding"/>
    <property type="evidence" value="ECO:0007669"/>
    <property type="project" value="TreeGrafter"/>
</dbReference>
<proteinExistence type="predicted"/>
<dbReference type="DNASU" id="1440873"/>
<dbReference type="PANTHER" id="PTHR12126">
    <property type="entry name" value="NADH-UBIQUINONE OXIDOREDUCTASE 39 KDA SUBUNIT-RELATED"/>
    <property type="match status" value="1"/>
</dbReference>
<dbReference type="PANTHER" id="PTHR12126:SF11">
    <property type="entry name" value="NADH DEHYDROGENASE [UBIQUINONE] 1 ALPHA SUBCOMPLEX SUBUNIT 9, MITOCHONDRIAL"/>
    <property type="match status" value="1"/>
</dbReference>
<name>Q97BU4_THEVO</name>
<evidence type="ECO:0000313" key="3">
    <source>
        <dbReference type="Proteomes" id="UP000001017"/>
    </source>
</evidence>
<keyword evidence="3" id="KW-1185">Reference proteome</keyword>
<dbReference type="OrthoDB" id="213145at2157"/>
<dbReference type="eggNOG" id="arCOG03016">
    <property type="taxonomic scope" value="Archaea"/>
</dbReference>
<dbReference type="EMBL" id="BA000011">
    <property type="protein sequence ID" value="BAB59503.1"/>
    <property type="molecule type" value="Genomic_DNA"/>
</dbReference>
<dbReference type="HOGENOM" id="CLU_1003336_0_0_2"/>
<evidence type="ECO:0000259" key="1">
    <source>
        <dbReference type="Pfam" id="PF13460"/>
    </source>
</evidence>
<dbReference type="PaxDb" id="273116-14324576"/>
<sequence length="277" mass="31251">MKAIVFGGSGFIGSHIVNSLEADSVAYYSLEKGTNVKRNDAVWIQGDVTDYSKVEASMAGYDTVFFAVEDWAADEARNREILLNGIKNVVSAIKKASTDQKLVSFSMINQPSYPLEYFRTKRLVEDNTRVLKNGLVVRLSIVFGDGDHFTDRFVKLAEQVSHLPEEGNLAPVYVGDVVTVVNSIIKREGVYDICSNDNLPLIRIINYIRKNIGKKEIGSVKLEKGLSMLTETGLFSRYEAELMFQDYYRETSILDRYVKNPTSYLDFLRSILVEHTT</sequence>
<dbReference type="Proteomes" id="UP000001017">
    <property type="component" value="Chromosome"/>
</dbReference>
<dbReference type="PhylomeDB" id="Q97BU4"/>
<dbReference type="Pfam" id="PF13460">
    <property type="entry name" value="NAD_binding_10"/>
    <property type="match status" value="1"/>
</dbReference>
<organism evidence="2 3">
    <name type="scientific">Thermoplasma volcanium (strain ATCC 51530 / DSM 4299 / JCM 9571 / NBRC 15438 / GSS1)</name>
    <dbReference type="NCBI Taxonomy" id="273116"/>
    <lineage>
        <taxon>Archaea</taxon>
        <taxon>Methanobacteriati</taxon>
        <taxon>Thermoplasmatota</taxon>
        <taxon>Thermoplasmata</taxon>
        <taxon>Thermoplasmatales</taxon>
        <taxon>Thermoplasmataceae</taxon>
        <taxon>Thermoplasma</taxon>
    </lineage>
</organism>
<dbReference type="RefSeq" id="WP_010916615.1">
    <property type="nucleotide sequence ID" value="NC_002689.2"/>
</dbReference>
<reference evidence="2 3" key="2">
    <citation type="journal article" date="2000" name="Proc. Natl. Acad. Sci. U.S.A.">
        <title>Archaeal adaptation to higher temperatures revealed by genomic sequence of Thermoplasma volcanium.</title>
        <authorList>
            <person name="Kawashima T."/>
            <person name="Amano N."/>
            <person name="Koike H."/>
            <person name="Makino S."/>
            <person name="Higuchi S."/>
            <person name="Kawashima-Ohya Y."/>
            <person name="Watanabe K."/>
            <person name="Yamazaki M."/>
            <person name="Kanehori K."/>
            <person name="Kawamoto T."/>
            <person name="Nunoshiba T."/>
            <person name="Yamamoto Y."/>
            <person name="Aramaki H."/>
            <person name="Makino K."/>
            <person name="Suzuki M."/>
        </authorList>
    </citation>
    <scope>NUCLEOTIDE SEQUENCE [LARGE SCALE GENOMIC DNA]</scope>
    <source>
        <strain evidence="3">ATCC 51530 / DSM 4299 / JCM 9571 / NBRC 15438 / GSS1</strain>
    </source>
</reference>
<dbReference type="AlphaFoldDB" id="Q97BU4"/>
<dbReference type="InterPro" id="IPR016040">
    <property type="entry name" value="NAD(P)-bd_dom"/>
</dbReference>
<gene>
    <name evidence="2" type="ORF">TVG0351553</name>
</gene>
<dbReference type="STRING" id="273116.gene:9381138"/>